<dbReference type="AlphaFoldDB" id="A0A4Z0M395"/>
<dbReference type="InterPro" id="IPR044855">
    <property type="entry name" value="CoA-Trfase_III_dom3_sf"/>
</dbReference>
<organism evidence="3 4">
    <name type="scientific">Mangrovimicrobium sediminis</name>
    <dbReference type="NCBI Taxonomy" id="2562682"/>
    <lineage>
        <taxon>Bacteria</taxon>
        <taxon>Pseudomonadati</taxon>
        <taxon>Pseudomonadota</taxon>
        <taxon>Gammaproteobacteria</taxon>
        <taxon>Cellvibrionales</taxon>
        <taxon>Halieaceae</taxon>
        <taxon>Mangrovimicrobium</taxon>
    </lineage>
</organism>
<evidence type="ECO:0000256" key="2">
    <source>
        <dbReference type="SAM" id="MobiDB-lite"/>
    </source>
</evidence>
<dbReference type="GO" id="GO:0008410">
    <property type="term" value="F:CoA-transferase activity"/>
    <property type="evidence" value="ECO:0007669"/>
    <property type="project" value="TreeGrafter"/>
</dbReference>
<name>A0A4Z0M395_9GAMM</name>
<evidence type="ECO:0000313" key="4">
    <source>
        <dbReference type="Proteomes" id="UP000298050"/>
    </source>
</evidence>
<protein>
    <submittedName>
        <fullName evidence="3">CoA transferase</fullName>
    </submittedName>
</protein>
<dbReference type="PANTHER" id="PTHR48207:SF3">
    <property type="entry name" value="SUCCINATE--HYDROXYMETHYLGLUTARATE COA-TRANSFERASE"/>
    <property type="match status" value="1"/>
</dbReference>
<dbReference type="Proteomes" id="UP000298050">
    <property type="component" value="Unassembled WGS sequence"/>
</dbReference>
<dbReference type="RefSeq" id="WP_135442282.1">
    <property type="nucleotide sequence ID" value="NZ_SRLE01000006.1"/>
</dbReference>
<dbReference type="SUPFAM" id="SSF89796">
    <property type="entry name" value="CoA-transferase family III (CaiB/BaiF)"/>
    <property type="match status" value="2"/>
</dbReference>
<sequence>MSALRNVRILDLSERPAGEYCARLLADFGASVMKVERPGGSPTRDMAPRLGEHDTSALFAYLNAGKHSIELDLDSASGRDELHALLANADILVDDHDRDWLVDQGLCADDLAARHPNLVACSITPYGLDCPAEWLPADSLNVFHRSGWGYHTPGTAKPGQAPLPAAGRFLCDYEAALDAALCIVAAWVSRLDSGDGEFIDVAEHAVMVSRADTVLGRNLAGEEPASDARSAFEMGGPAASFRCRDGFLFLFMTTAQHWRALASLMDDPHWMREFPEDWLEYGITDARVETFRRHFATWVAERDKETVYLAGQKLGIPFAPLYHASDVYASAQLAHRGYFQALDDPQLGRARYPTQPARFSATPAHLRAPAPELAAHAGIAAVWKQTPPEQVPHDSREKVASKPGPNRGGPLSGVRVLELTKVWAGPYTGKLLALLGADVIKVESESKLDEMRAYGGTDINNAPYFLCLNPEVRSVQVNMKTPEGLEQLRALVAQSDIVLDNLRPGVMAGMGLDFAGLSQTRPDIVAVSIKMFGNDGPLGLQTGFAPSFAALGGLSLQVGYEGEPPTGMNMRYGDSTVGAWAAFAAVVGLAHARRSGEGQFVDVSAVECLATMIGDNLLAYDLTGDFAVSAGNRHPQMAPYGCYPCRESQWLSLAVSDDASFAALCGVLGAQDLAQDARFATLPDRQQHRAELDQAIASCTSTQDAETLAGDLRRAGVPAARSLSTRDMVQDDWLWQRGTYLPVQHADGRQRPVIAAPWQLARNPARNSHGAPDLGQHTAEVFSELLGMSRETLAELEQAGVLR</sequence>
<dbReference type="InterPro" id="IPR003673">
    <property type="entry name" value="CoA-Trfase_fam_III"/>
</dbReference>
<accession>A0A4Z0M395</accession>
<evidence type="ECO:0000256" key="1">
    <source>
        <dbReference type="ARBA" id="ARBA00022679"/>
    </source>
</evidence>
<dbReference type="Gene3D" id="3.40.50.10540">
    <property type="entry name" value="Crotonobetainyl-coa:carnitine coa-transferase, domain 1"/>
    <property type="match status" value="2"/>
</dbReference>
<feature type="region of interest" description="Disordered" evidence="2">
    <location>
        <begin position="386"/>
        <end position="411"/>
    </location>
</feature>
<dbReference type="Pfam" id="PF02515">
    <property type="entry name" value="CoA_transf_3"/>
    <property type="match status" value="2"/>
</dbReference>
<dbReference type="InterPro" id="IPR050483">
    <property type="entry name" value="CoA-transferase_III_domain"/>
</dbReference>
<dbReference type="EMBL" id="SRLE01000006">
    <property type="protein sequence ID" value="TGD73917.1"/>
    <property type="molecule type" value="Genomic_DNA"/>
</dbReference>
<comment type="caution">
    <text evidence="3">The sequence shown here is derived from an EMBL/GenBank/DDBJ whole genome shotgun (WGS) entry which is preliminary data.</text>
</comment>
<dbReference type="OrthoDB" id="9058532at2"/>
<feature type="compositionally biased region" description="Basic and acidic residues" evidence="2">
    <location>
        <begin position="391"/>
        <end position="400"/>
    </location>
</feature>
<dbReference type="PANTHER" id="PTHR48207">
    <property type="entry name" value="SUCCINATE--HYDROXYMETHYLGLUTARATE COA-TRANSFERASE"/>
    <property type="match status" value="1"/>
</dbReference>
<reference evidence="3 4" key="1">
    <citation type="submission" date="2019-04" db="EMBL/GenBank/DDBJ databases">
        <title>Taxonomy of novel Haliea sp. from mangrove soil of West Coast of India.</title>
        <authorList>
            <person name="Verma A."/>
            <person name="Kumar P."/>
            <person name="Krishnamurthi S."/>
        </authorList>
    </citation>
    <scope>NUCLEOTIDE SEQUENCE [LARGE SCALE GENOMIC DNA]</scope>
    <source>
        <strain evidence="3 4">SAOS-164</strain>
    </source>
</reference>
<gene>
    <name evidence="3" type="ORF">E4634_07180</name>
</gene>
<dbReference type="Gene3D" id="3.30.1540.10">
    <property type="entry name" value="formyl-coa transferase, domain 3"/>
    <property type="match status" value="2"/>
</dbReference>
<keyword evidence="1 3" id="KW-0808">Transferase</keyword>
<proteinExistence type="predicted"/>
<dbReference type="InterPro" id="IPR023606">
    <property type="entry name" value="CoA-Trfase_III_dom_1_sf"/>
</dbReference>
<keyword evidence="4" id="KW-1185">Reference proteome</keyword>
<evidence type="ECO:0000313" key="3">
    <source>
        <dbReference type="EMBL" id="TGD73917.1"/>
    </source>
</evidence>